<dbReference type="RefSeq" id="WP_253673421.1">
    <property type="nucleotide sequence ID" value="NZ_JAMTCP010000052.1"/>
</dbReference>
<reference evidence="3 4" key="1">
    <citation type="submission" date="2022-06" db="EMBL/GenBank/DDBJ databases">
        <title>Genomic Encyclopedia of Archaeal and Bacterial Type Strains, Phase II (KMG-II): from individual species to whole genera.</title>
        <authorList>
            <person name="Goeker M."/>
        </authorList>
    </citation>
    <scope>NUCLEOTIDE SEQUENCE [LARGE SCALE GENOMIC DNA]</scope>
    <source>
        <strain evidence="3 4">DSM 40477</strain>
    </source>
</reference>
<feature type="transmembrane region" description="Helical" evidence="1">
    <location>
        <begin position="160"/>
        <end position="182"/>
    </location>
</feature>
<dbReference type="EMBL" id="JAMTCP010000052">
    <property type="protein sequence ID" value="MCP2261932.1"/>
    <property type="molecule type" value="Genomic_DNA"/>
</dbReference>
<protein>
    <submittedName>
        <fullName evidence="3">Sensor</fullName>
    </submittedName>
</protein>
<evidence type="ECO:0000259" key="2">
    <source>
        <dbReference type="Pfam" id="PF13796"/>
    </source>
</evidence>
<organism evidence="3 4">
    <name type="scientific">Streptoalloteichus tenebrarius (strain ATCC 17920 / DSM 40477 / JCM 4838 / CBS 697.72 / NBRC 16177 / NCIMB 11028 / NRRL B-12390 / A12253. 1 / ISP 5477)</name>
    <name type="common">Streptomyces tenebrarius</name>
    <dbReference type="NCBI Taxonomy" id="1933"/>
    <lineage>
        <taxon>Bacteria</taxon>
        <taxon>Bacillati</taxon>
        <taxon>Actinomycetota</taxon>
        <taxon>Actinomycetes</taxon>
        <taxon>Pseudonocardiales</taxon>
        <taxon>Pseudonocardiaceae</taxon>
        <taxon>Streptoalloteichus</taxon>
    </lineage>
</organism>
<feature type="transmembrane region" description="Helical" evidence="1">
    <location>
        <begin position="112"/>
        <end position="140"/>
    </location>
</feature>
<gene>
    <name evidence="3" type="ORF">LX15_005659</name>
</gene>
<dbReference type="InterPro" id="IPR025828">
    <property type="entry name" value="Put_sensor_dom"/>
</dbReference>
<comment type="caution">
    <text evidence="3">The sequence shown here is derived from an EMBL/GenBank/DDBJ whole genome shotgun (WGS) entry which is preliminary data.</text>
</comment>
<dbReference type="Proteomes" id="UP001205311">
    <property type="component" value="Unassembled WGS sequence"/>
</dbReference>
<keyword evidence="1" id="KW-0812">Transmembrane</keyword>
<feature type="domain" description="Putative sensor" evidence="2">
    <location>
        <begin position="29"/>
        <end position="197"/>
    </location>
</feature>
<evidence type="ECO:0000313" key="3">
    <source>
        <dbReference type="EMBL" id="MCP2261932.1"/>
    </source>
</evidence>
<name>A0ABT1I2C8_STRSD</name>
<feature type="transmembrane region" description="Helical" evidence="1">
    <location>
        <begin position="26"/>
        <end position="48"/>
    </location>
</feature>
<keyword evidence="4" id="KW-1185">Reference proteome</keyword>
<sequence length="197" mass="21174">MWYWPLVRSETVVWRRPGVRAFGRRLLFAVLSLPLALLWFPVLLVGLGVGVGTAVVFVGLVVLLAVLALARLLASLERTRARVLLGAALADPPPPSGGPWRALGDGRRWRELLYLLLALPLGASQGVVVLLLGAMAARGVSYPFVMWGVDLSTAWGGPTWTGAVLVHSGLGVLAILASPWLLRLVTDAHGWVARRLL</sequence>
<keyword evidence="1" id="KW-1133">Transmembrane helix</keyword>
<proteinExistence type="predicted"/>
<feature type="transmembrane region" description="Helical" evidence="1">
    <location>
        <begin position="54"/>
        <end position="74"/>
    </location>
</feature>
<accession>A0ABT1I2C8</accession>
<evidence type="ECO:0000313" key="4">
    <source>
        <dbReference type="Proteomes" id="UP001205311"/>
    </source>
</evidence>
<keyword evidence="1" id="KW-0472">Membrane</keyword>
<dbReference type="Pfam" id="PF13796">
    <property type="entry name" value="Sensor"/>
    <property type="match status" value="1"/>
</dbReference>
<evidence type="ECO:0000256" key="1">
    <source>
        <dbReference type="SAM" id="Phobius"/>
    </source>
</evidence>